<comment type="subcellular location">
    <subcellularLocation>
        <location evidence="1">Nucleus</location>
    </subcellularLocation>
</comment>
<evidence type="ECO:0000313" key="15">
    <source>
        <dbReference type="Proteomes" id="UP000593567"/>
    </source>
</evidence>
<organism evidence="14 15">
    <name type="scientific">Bugula neritina</name>
    <name type="common">Brown bryozoan</name>
    <name type="synonym">Sertularia neritina</name>
    <dbReference type="NCBI Taxonomy" id="10212"/>
    <lineage>
        <taxon>Eukaryota</taxon>
        <taxon>Metazoa</taxon>
        <taxon>Spiralia</taxon>
        <taxon>Lophotrochozoa</taxon>
        <taxon>Bryozoa</taxon>
        <taxon>Gymnolaemata</taxon>
        <taxon>Cheilostomatida</taxon>
        <taxon>Flustrina</taxon>
        <taxon>Buguloidea</taxon>
        <taxon>Bugulidae</taxon>
        <taxon>Bugula</taxon>
    </lineage>
</organism>
<dbReference type="SMART" id="SM00184">
    <property type="entry name" value="RING"/>
    <property type="match status" value="1"/>
</dbReference>
<dbReference type="InterPro" id="IPR008984">
    <property type="entry name" value="SMAD_FHA_dom_sf"/>
</dbReference>
<dbReference type="AlphaFoldDB" id="A0A7J7JH29"/>
<feature type="compositionally biased region" description="Acidic residues" evidence="12">
    <location>
        <begin position="251"/>
        <end position="264"/>
    </location>
</feature>
<evidence type="ECO:0000256" key="1">
    <source>
        <dbReference type="ARBA" id="ARBA00004123"/>
    </source>
</evidence>
<evidence type="ECO:0000256" key="5">
    <source>
        <dbReference type="ARBA" id="ARBA00022776"/>
    </source>
</evidence>
<dbReference type="GO" id="GO:0005634">
    <property type="term" value="C:nucleus"/>
    <property type="evidence" value="ECO:0007669"/>
    <property type="project" value="UniProtKB-SubCell"/>
</dbReference>
<dbReference type="Pfam" id="PF13923">
    <property type="entry name" value="zf-C3HC4_2"/>
    <property type="match status" value="1"/>
</dbReference>
<evidence type="ECO:0000313" key="14">
    <source>
        <dbReference type="EMBL" id="KAF6025652.1"/>
    </source>
</evidence>
<dbReference type="InterPro" id="IPR052256">
    <property type="entry name" value="E3_ubiquitin-ligase_CHFR"/>
</dbReference>
<dbReference type="EMBL" id="VXIV02002437">
    <property type="protein sequence ID" value="KAF6025652.1"/>
    <property type="molecule type" value="Genomic_DNA"/>
</dbReference>
<accession>A0A7J7JH29</accession>
<dbReference type="InterPro" id="IPR001841">
    <property type="entry name" value="Znf_RING"/>
</dbReference>
<feature type="domain" description="RING-type" evidence="13">
    <location>
        <begin position="158"/>
        <end position="197"/>
    </location>
</feature>
<proteinExistence type="predicted"/>
<dbReference type="Pfam" id="PF17979">
    <property type="entry name" value="zf-CRD"/>
    <property type="match status" value="1"/>
</dbReference>
<evidence type="ECO:0000256" key="4">
    <source>
        <dbReference type="ARBA" id="ARBA00022771"/>
    </source>
</evidence>
<evidence type="ECO:0000256" key="2">
    <source>
        <dbReference type="ARBA" id="ARBA00022618"/>
    </source>
</evidence>
<dbReference type="GO" id="GO:0004842">
    <property type="term" value="F:ubiquitin-protein transferase activity"/>
    <property type="evidence" value="ECO:0007669"/>
    <property type="project" value="TreeGrafter"/>
</dbReference>
<dbReference type="PROSITE" id="PS50889">
    <property type="entry name" value="S4"/>
    <property type="match status" value="1"/>
</dbReference>
<dbReference type="GO" id="GO:0051301">
    <property type="term" value="P:cell division"/>
    <property type="evidence" value="ECO:0007669"/>
    <property type="project" value="UniProtKB-KW"/>
</dbReference>
<evidence type="ECO:0000256" key="9">
    <source>
        <dbReference type="ARBA" id="ARBA00023306"/>
    </source>
</evidence>
<dbReference type="OrthoDB" id="1305878at2759"/>
<keyword evidence="3" id="KW-0808">Transferase</keyword>
<comment type="caution">
    <text evidence="14">The sequence shown here is derived from an EMBL/GenBank/DDBJ whole genome shotgun (WGS) entry which is preliminary data.</text>
</comment>
<feature type="region of interest" description="Disordered" evidence="12">
    <location>
        <begin position="247"/>
        <end position="278"/>
    </location>
</feature>
<dbReference type="InterPro" id="IPR013083">
    <property type="entry name" value="Znf_RING/FYVE/PHD"/>
</dbReference>
<keyword evidence="5" id="KW-0498">Mitosis</keyword>
<keyword evidence="2" id="KW-0132">Cell division</keyword>
<dbReference type="GO" id="GO:0016567">
    <property type="term" value="P:protein ubiquitination"/>
    <property type="evidence" value="ECO:0007669"/>
    <property type="project" value="UniProtKB-UniPathway"/>
</dbReference>
<evidence type="ECO:0000256" key="8">
    <source>
        <dbReference type="ARBA" id="ARBA00023242"/>
    </source>
</evidence>
<keyword evidence="8" id="KW-0539">Nucleus</keyword>
<dbReference type="PANTHER" id="PTHR16079:SF4">
    <property type="entry name" value="E3 UBIQUITIN-PROTEIN LIGASE CHFR"/>
    <property type="match status" value="1"/>
</dbReference>
<keyword evidence="9" id="KW-0131">Cell cycle</keyword>
<protein>
    <submittedName>
        <fullName evidence="14">CHFR</fullName>
    </submittedName>
</protein>
<dbReference type="FunFam" id="3.30.40.10:FF:000203">
    <property type="entry name" value="E3 ubiquitin-protein ligase CHFR isoform X1"/>
    <property type="match status" value="1"/>
</dbReference>
<gene>
    <name evidence="14" type="ORF">EB796_015903</name>
</gene>
<dbReference type="GO" id="GO:0008270">
    <property type="term" value="F:zinc ion binding"/>
    <property type="evidence" value="ECO:0007669"/>
    <property type="project" value="UniProtKB-KW"/>
</dbReference>
<evidence type="ECO:0000256" key="3">
    <source>
        <dbReference type="ARBA" id="ARBA00022679"/>
    </source>
</evidence>
<dbReference type="Gene3D" id="2.60.200.20">
    <property type="match status" value="1"/>
</dbReference>
<dbReference type="GO" id="GO:0003723">
    <property type="term" value="F:RNA binding"/>
    <property type="evidence" value="ECO:0007669"/>
    <property type="project" value="UniProtKB-KW"/>
</dbReference>
<dbReference type="GO" id="GO:0006511">
    <property type="term" value="P:ubiquitin-dependent protein catabolic process"/>
    <property type="evidence" value="ECO:0007669"/>
    <property type="project" value="TreeGrafter"/>
</dbReference>
<keyword evidence="15" id="KW-1185">Reference proteome</keyword>
<feature type="region of interest" description="Disordered" evidence="12">
    <location>
        <begin position="97"/>
        <end position="134"/>
    </location>
</feature>
<name>A0A7J7JH29_BUGNE</name>
<feature type="compositionally biased region" description="Low complexity" evidence="12">
    <location>
        <begin position="122"/>
        <end position="133"/>
    </location>
</feature>
<evidence type="ECO:0000256" key="6">
    <source>
        <dbReference type="ARBA" id="ARBA00022786"/>
    </source>
</evidence>
<dbReference type="Proteomes" id="UP000593567">
    <property type="component" value="Unassembled WGS sequence"/>
</dbReference>
<dbReference type="PROSITE" id="PS50089">
    <property type="entry name" value="ZF_RING_2"/>
    <property type="match status" value="1"/>
</dbReference>
<keyword evidence="11" id="KW-0694">RNA-binding</keyword>
<keyword evidence="6" id="KW-0833">Ubl conjugation pathway</keyword>
<dbReference type="CDD" id="cd16503">
    <property type="entry name" value="RING-HC_CHFR"/>
    <property type="match status" value="1"/>
</dbReference>
<keyword evidence="4 10" id="KW-0479">Metal-binding</keyword>
<keyword evidence="7" id="KW-0862">Zinc</keyword>
<dbReference type="SUPFAM" id="SSF57850">
    <property type="entry name" value="RING/U-box"/>
    <property type="match status" value="1"/>
</dbReference>
<reference evidence="14" key="1">
    <citation type="submission" date="2020-06" db="EMBL/GenBank/DDBJ databases">
        <title>Draft genome of Bugula neritina, a colonial animal packing powerful symbionts and potential medicines.</title>
        <authorList>
            <person name="Rayko M."/>
        </authorList>
    </citation>
    <scope>NUCLEOTIDE SEQUENCE [LARGE SCALE GENOMIC DNA]</scope>
    <source>
        <strain evidence="14">Kwan_BN1</strain>
    </source>
</reference>
<dbReference type="PANTHER" id="PTHR16079">
    <property type="entry name" value="UBIQUITIN LIGASE PROTEIN CHFR"/>
    <property type="match status" value="1"/>
</dbReference>
<evidence type="ECO:0000256" key="12">
    <source>
        <dbReference type="SAM" id="MobiDB-lite"/>
    </source>
</evidence>
<evidence type="ECO:0000256" key="7">
    <source>
        <dbReference type="ARBA" id="ARBA00022833"/>
    </source>
</evidence>
<dbReference type="Gene3D" id="3.30.40.10">
    <property type="entry name" value="Zinc/RING finger domain, C3HC4 (zinc finger)"/>
    <property type="match status" value="1"/>
</dbReference>
<dbReference type="InterPro" id="IPR040909">
    <property type="entry name" value="CHFR_Znf-CRD"/>
</dbReference>
<evidence type="ECO:0000259" key="13">
    <source>
        <dbReference type="PROSITE" id="PS50089"/>
    </source>
</evidence>
<keyword evidence="4 10" id="KW-0863">Zinc-finger</keyword>
<dbReference type="UniPathway" id="UPA00143"/>
<evidence type="ECO:0000256" key="10">
    <source>
        <dbReference type="PROSITE-ProRule" id="PRU00175"/>
    </source>
</evidence>
<evidence type="ECO:0000256" key="11">
    <source>
        <dbReference type="PROSITE-ProRule" id="PRU00182"/>
    </source>
</evidence>
<sequence>MPADQAWARLVNINDITDVVNISSDKFTIGRLPGLCSLDTNGTQVDGTKVKQRKAELKHGDEIHIVFKKNSVENNIAYIFEEVSKTLPSDSLEATQEYEPVQATELEESEPPRKKMKQGKGDTPAAADDTSAAVEQKAVADVRDKIGDTNEIDEALLCIICQELLHDCVSLQPCMHTFCAGCFSQWMTKSKLCPTCRKKATSVAQNHILRNLIEVYLKSHPEKKRDPADIAELDKHNTIRTLNHKLTDCPSENEDYSEDEEYDEHSDSSSGSFDEHRPNPFGPIVVPSFLNMSVPVCRQCTGYNNSRLQRMHDPPASDAADDATPGSGYVCTQGTQKHVVCYCCMEMFPDRRDSMDSLSVSCEVCSGTFCHLYWKCKRPDCKGCLNKLKDMQLVDSLMDNILLQNSVESNILKDYMQSKSLTMQDIIQSSCSRLDRGEFLLNNDFGCNFSGKGLKGDSVICYRCGSKALRQLAYHYRKNIPANELPDAVTKKADCYWGKNCRTQKKPGHALKLNHICEQTRFN</sequence>
<dbReference type="SUPFAM" id="SSF49879">
    <property type="entry name" value="SMAD/FHA domain"/>
    <property type="match status" value="1"/>
</dbReference>
<dbReference type="Gene3D" id="3.30.40.140">
    <property type="match status" value="1"/>
</dbReference>